<evidence type="ECO:0000256" key="2">
    <source>
        <dbReference type="ARBA" id="ARBA00022898"/>
    </source>
</evidence>
<dbReference type="CDD" id="cd00610">
    <property type="entry name" value="OAT_like"/>
    <property type="match status" value="1"/>
</dbReference>
<dbReference type="Proteomes" id="UP001300348">
    <property type="component" value="Chromosome"/>
</dbReference>
<dbReference type="GO" id="GO:0042286">
    <property type="term" value="F:glutamate-1-semialdehyde 2,1-aminomutase activity"/>
    <property type="evidence" value="ECO:0007669"/>
    <property type="project" value="UniProtKB-EC"/>
</dbReference>
<proteinExistence type="inferred from homology"/>
<dbReference type="PANTHER" id="PTHR43713">
    <property type="entry name" value="GLUTAMATE-1-SEMIALDEHYDE 2,1-AMINOMUTASE"/>
    <property type="match status" value="1"/>
</dbReference>
<keyword evidence="4" id="KW-0413">Isomerase</keyword>
<dbReference type="EMBL" id="CP133647">
    <property type="protein sequence ID" value="WNH02681.1"/>
    <property type="molecule type" value="Genomic_DNA"/>
</dbReference>
<evidence type="ECO:0000313" key="5">
    <source>
        <dbReference type="Proteomes" id="UP001300348"/>
    </source>
</evidence>
<evidence type="ECO:0000313" key="4">
    <source>
        <dbReference type="EMBL" id="WNH02681.1"/>
    </source>
</evidence>
<dbReference type="PANTHER" id="PTHR43713:SF3">
    <property type="entry name" value="GLUTAMATE-1-SEMIALDEHYDE 2,1-AMINOMUTASE 1, CHLOROPLASTIC-RELATED"/>
    <property type="match status" value="1"/>
</dbReference>
<dbReference type="InterPro" id="IPR005814">
    <property type="entry name" value="Aminotrans_3"/>
</dbReference>
<dbReference type="InterPro" id="IPR015424">
    <property type="entry name" value="PyrdxlP-dep_Trfase"/>
</dbReference>
<sequence length="430" mass="47050">MTEQATSQAIRKEIIRAEKVIPGGVSSPLRACRNVNSQALVIDKAIGECLYDVNGRVYHDFMYGFGPMILGHNHPAIINAITERVQTGSLFGTVTSDETQLAEMITGTANFLEQIRFVCSGTEAVMSAIRLARAYTGKTKIIRFRGGYHGHFDLVQSKSEKDYKSAGLDPEAMKANIMAVFNDLDSVRSAVAAFEGEIAAIVLEPLPCNMSLVDPAISFLKGLREICDETGILLIFDEVISGFRLTYGPVSNLLGVEPDLVTFGKIIGGGTPVGAFGGRKDIMHLLDKEQILQGGTFAGNPLTMRAGIATLTVLSEPGFYEMLDKKGRYIEEQIALNQKKFGTDFIFARRGSIFAFIFHPKGTLIANHEDVHRQARHIFTGLYVDMRNQGYHLCPDVEETMYVSAATQETTLSAFAEAACKSIAHWSCVS</sequence>
<dbReference type="NCBIfam" id="NF000818">
    <property type="entry name" value="PRK00062.1"/>
    <property type="match status" value="1"/>
</dbReference>
<keyword evidence="2 3" id="KW-0663">Pyridoxal phosphate</keyword>
<dbReference type="Gene3D" id="3.90.1150.10">
    <property type="entry name" value="Aspartate Aminotransferase, domain 1"/>
    <property type="match status" value="1"/>
</dbReference>
<reference evidence="4 5" key="1">
    <citation type="journal article" date="2023" name="Access Microbiol">
        <title>The genome of a steinernematid-associated Pseudomonas piscis bacterium encodes the biosynthesis of insect toxins.</title>
        <authorList>
            <person name="Awori R.M."/>
            <person name="Hendre P."/>
            <person name="Amugune N.O."/>
        </authorList>
    </citation>
    <scope>NUCLEOTIDE SEQUENCE [LARGE SCALE GENOMIC DNA]</scope>
    <source>
        <strain evidence="4 5">97</strain>
    </source>
</reference>
<dbReference type="InterPro" id="IPR015421">
    <property type="entry name" value="PyrdxlP-dep_Trfase_major"/>
</dbReference>
<dbReference type="InterPro" id="IPR015422">
    <property type="entry name" value="PyrdxlP-dep_Trfase_small"/>
</dbReference>
<dbReference type="EC" id="5.4.3.8" evidence="4"/>
<dbReference type="Pfam" id="PF00202">
    <property type="entry name" value="Aminotran_3"/>
    <property type="match status" value="1"/>
</dbReference>
<protein>
    <submittedName>
        <fullName evidence="4">Glutamate-1-semialdehyde 2,1-aminomutase</fullName>
        <ecNumber evidence="4">5.4.3.8</ecNumber>
    </submittedName>
</protein>
<dbReference type="RefSeq" id="WP_189760547.1">
    <property type="nucleotide sequence ID" value="NZ_CAWPOC010000256.1"/>
</dbReference>
<gene>
    <name evidence="4" type="ORF">QL112_002805</name>
</gene>
<evidence type="ECO:0000256" key="3">
    <source>
        <dbReference type="RuleBase" id="RU003560"/>
    </source>
</evidence>
<comment type="similarity">
    <text evidence="3">Belongs to the class-III pyridoxal-phosphate-dependent aminotransferase family.</text>
</comment>
<dbReference type="Gene3D" id="3.40.640.10">
    <property type="entry name" value="Type I PLP-dependent aspartate aminotransferase-like (Major domain)"/>
    <property type="match status" value="1"/>
</dbReference>
<evidence type="ECO:0000256" key="1">
    <source>
        <dbReference type="ARBA" id="ARBA00001933"/>
    </source>
</evidence>
<accession>A0ABY9XJD3</accession>
<name>A0ABY9XJD3_9GAMM</name>
<comment type="cofactor">
    <cofactor evidence="1">
        <name>pyridoxal 5'-phosphate</name>
        <dbReference type="ChEBI" id="CHEBI:597326"/>
    </cofactor>
</comment>
<dbReference type="GeneID" id="88854452"/>
<organism evidence="4 5">
    <name type="scientific">Xenorhabdus griffiniae</name>
    <dbReference type="NCBI Taxonomy" id="351672"/>
    <lineage>
        <taxon>Bacteria</taxon>
        <taxon>Pseudomonadati</taxon>
        <taxon>Pseudomonadota</taxon>
        <taxon>Gammaproteobacteria</taxon>
        <taxon>Enterobacterales</taxon>
        <taxon>Morganellaceae</taxon>
        <taxon>Xenorhabdus</taxon>
    </lineage>
</organism>
<dbReference type="SUPFAM" id="SSF53383">
    <property type="entry name" value="PLP-dependent transferases"/>
    <property type="match status" value="1"/>
</dbReference>
<keyword evidence="5" id="KW-1185">Reference proteome</keyword>